<keyword evidence="4 5" id="KW-0472">Membrane</keyword>
<keyword evidence="3 5" id="KW-1133">Transmembrane helix</keyword>
<comment type="subcellular location">
    <subcellularLocation>
        <location evidence="1">Membrane</location>
        <topology evidence="1">Multi-pass membrane protein</topology>
    </subcellularLocation>
</comment>
<dbReference type="AlphaFoldDB" id="A0A317EPB4"/>
<evidence type="ECO:0000256" key="4">
    <source>
        <dbReference type="ARBA" id="ARBA00023136"/>
    </source>
</evidence>
<organism evidence="7 8">
    <name type="scientific">Pedobacter yonginense</name>
    <dbReference type="NCBI Taxonomy" id="651869"/>
    <lineage>
        <taxon>Bacteria</taxon>
        <taxon>Pseudomonadati</taxon>
        <taxon>Bacteroidota</taxon>
        <taxon>Sphingobacteriia</taxon>
        <taxon>Sphingobacteriales</taxon>
        <taxon>Sphingobacteriaceae</taxon>
        <taxon>Pedobacter</taxon>
    </lineage>
</organism>
<protein>
    <recommendedName>
        <fullName evidence="6">RDD domain-containing protein</fullName>
    </recommendedName>
</protein>
<comment type="caution">
    <text evidence="7">The sequence shown here is derived from an EMBL/GenBank/DDBJ whole genome shotgun (WGS) entry which is preliminary data.</text>
</comment>
<feature type="transmembrane region" description="Helical" evidence="5">
    <location>
        <begin position="52"/>
        <end position="72"/>
    </location>
</feature>
<dbReference type="EMBL" id="QGNZ01000002">
    <property type="protein sequence ID" value="PWS27819.1"/>
    <property type="molecule type" value="Genomic_DNA"/>
</dbReference>
<evidence type="ECO:0000259" key="6">
    <source>
        <dbReference type="Pfam" id="PF06271"/>
    </source>
</evidence>
<evidence type="ECO:0000256" key="5">
    <source>
        <dbReference type="SAM" id="Phobius"/>
    </source>
</evidence>
<dbReference type="OrthoDB" id="762068at2"/>
<evidence type="ECO:0000256" key="1">
    <source>
        <dbReference type="ARBA" id="ARBA00004141"/>
    </source>
</evidence>
<reference evidence="7 8" key="1">
    <citation type="submission" date="2018-05" db="EMBL/GenBank/DDBJ databases">
        <title>Pedobacter paludis sp. nov., isolated from wetland soil.</title>
        <authorList>
            <person name="Zhang Y."/>
            <person name="Wang G."/>
        </authorList>
    </citation>
    <scope>NUCLEOTIDE SEQUENCE [LARGE SCALE GENOMIC DNA]</scope>
    <source>
        <strain evidence="7 8">KCTC22721</strain>
    </source>
</reference>
<gene>
    <name evidence="7" type="ORF">DHW03_09590</name>
</gene>
<dbReference type="GO" id="GO:0016020">
    <property type="term" value="C:membrane"/>
    <property type="evidence" value="ECO:0007669"/>
    <property type="project" value="UniProtKB-SubCell"/>
</dbReference>
<feature type="domain" description="RDD" evidence="6">
    <location>
        <begin position="38"/>
        <end position="142"/>
    </location>
</feature>
<keyword evidence="2 5" id="KW-0812">Transmembrane</keyword>
<evidence type="ECO:0000256" key="3">
    <source>
        <dbReference type="ARBA" id="ARBA00022989"/>
    </source>
</evidence>
<dbReference type="Proteomes" id="UP000245379">
    <property type="component" value="Unassembled WGS sequence"/>
</dbReference>
<evidence type="ECO:0000313" key="8">
    <source>
        <dbReference type="Proteomes" id="UP000245379"/>
    </source>
</evidence>
<dbReference type="Pfam" id="PF06271">
    <property type="entry name" value="RDD"/>
    <property type="match status" value="1"/>
</dbReference>
<name>A0A317EPB4_9SPHI</name>
<dbReference type="InterPro" id="IPR010432">
    <property type="entry name" value="RDD"/>
</dbReference>
<sequence length="185" mass="21035">MLIFSCEIYIYLSLCIKRSIMNLTSAPYQEIDYRYCRASASLRFVNHVIDTIYIYALIFCLGFVIALIDPTLIDAIDDGITDRVIGILFYGVMMAFTEFMLNGKSFGKLITKTKAVNIDGSDLSFQKTFTRNLLRMIPLDAIVALGIPSTPLHDRFSDTMVVDERKLALQKQRVDLFGSFKNQTQ</sequence>
<feature type="transmembrane region" description="Helical" evidence="5">
    <location>
        <begin position="84"/>
        <end position="101"/>
    </location>
</feature>
<evidence type="ECO:0000313" key="7">
    <source>
        <dbReference type="EMBL" id="PWS27819.1"/>
    </source>
</evidence>
<evidence type="ECO:0000256" key="2">
    <source>
        <dbReference type="ARBA" id="ARBA00022692"/>
    </source>
</evidence>
<keyword evidence="8" id="KW-1185">Reference proteome</keyword>
<proteinExistence type="predicted"/>
<accession>A0A317EPB4</accession>